<dbReference type="InterPro" id="IPR009081">
    <property type="entry name" value="PP-bd_ACP"/>
</dbReference>
<dbReference type="PANTHER" id="PTHR45527:SF1">
    <property type="entry name" value="FATTY ACID SYNTHASE"/>
    <property type="match status" value="1"/>
</dbReference>
<name>A0ABT9KWX5_9ACTN</name>
<feature type="domain" description="Carrier" evidence="5">
    <location>
        <begin position="967"/>
        <end position="1042"/>
    </location>
</feature>
<dbReference type="Gene3D" id="3.30.559.10">
    <property type="entry name" value="Chloramphenicol acetyltransferase-like domain"/>
    <property type="match status" value="2"/>
</dbReference>
<dbReference type="Gene3D" id="2.30.38.10">
    <property type="entry name" value="Luciferase, Domain 3"/>
    <property type="match status" value="1"/>
</dbReference>
<evidence type="ECO:0000256" key="4">
    <source>
        <dbReference type="SAM" id="MobiDB-lite"/>
    </source>
</evidence>
<dbReference type="InterPro" id="IPR001242">
    <property type="entry name" value="Condensation_dom"/>
</dbReference>
<dbReference type="SUPFAM" id="SSF47336">
    <property type="entry name" value="ACP-like"/>
    <property type="match status" value="1"/>
</dbReference>
<protein>
    <submittedName>
        <fullName evidence="6">Amino acid adenylation domain-containing protein</fullName>
    </submittedName>
</protein>
<dbReference type="PROSITE" id="PS00012">
    <property type="entry name" value="PHOSPHOPANTETHEINE"/>
    <property type="match status" value="1"/>
</dbReference>
<comment type="caution">
    <text evidence="6">The sequence shown here is derived from an EMBL/GenBank/DDBJ whole genome shotgun (WGS) entry which is preliminary data.</text>
</comment>
<accession>A0ABT9KWX5</accession>
<dbReference type="PROSITE" id="PS00455">
    <property type="entry name" value="AMP_BINDING"/>
    <property type="match status" value="1"/>
</dbReference>
<dbReference type="NCBIfam" id="TIGR01733">
    <property type="entry name" value="AA-adenyl-dom"/>
    <property type="match status" value="1"/>
</dbReference>
<organism evidence="6 7">
    <name type="scientific">Streptomyces demainii</name>
    <dbReference type="NCBI Taxonomy" id="588122"/>
    <lineage>
        <taxon>Bacteria</taxon>
        <taxon>Bacillati</taxon>
        <taxon>Actinomycetota</taxon>
        <taxon>Actinomycetes</taxon>
        <taxon>Kitasatosporales</taxon>
        <taxon>Streptomycetaceae</taxon>
        <taxon>Streptomyces</taxon>
    </lineage>
</organism>
<dbReference type="InterPro" id="IPR020845">
    <property type="entry name" value="AMP-binding_CS"/>
</dbReference>
<evidence type="ECO:0000313" key="6">
    <source>
        <dbReference type="EMBL" id="MDP9612946.1"/>
    </source>
</evidence>
<dbReference type="InterPro" id="IPR023213">
    <property type="entry name" value="CAT-like_dom_sf"/>
</dbReference>
<gene>
    <name evidence="6" type="ORF">JOF35_005223</name>
</gene>
<dbReference type="Pfam" id="PF00550">
    <property type="entry name" value="PP-binding"/>
    <property type="match status" value="1"/>
</dbReference>
<dbReference type="Pfam" id="PF13193">
    <property type="entry name" value="AMP-binding_C"/>
    <property type="match status" value="1"/>
</dbReference>
<reference evidence="6 7" key="1">
    <citation type="submission" date="2023-07" db="EMBL/GenBank/DDBJ databases">
        <title>Sequencing the genomes of 1000 actinobacteria strains.</title>
        <authorList>
            <person name="Klenk H.-P."/>
        </authorList>
    </citation>
    <scope>NUCLEOTIDE SEQUENCE [LARGE SCALE GENOMIC DNA]</scope>
    <source>
        <strain evidence="6 7">DSM 41600</strain>
    </source>
</reference>
<evidence type="ECO:0000256" key="3">
    <source>
        <dbReference type="ARBA" id="ARBA00022553"/>
    </source>
</evidence>
<evidence type="ECO:0000256" key="2">
    <source>
        <dbReference type="ARBA" id="ARBA00022450"/>
    </source>
</evidence>
<dbReference type="InterPro" id="IPR010071">
    <property type="entry name" value="AA_adenyl_dom"/>
</dbReference>
<dbReference type="SMART" id="SM00823">
    <property type="entry name" value="PKS_PP"/>
    <property type="match status" value="1"/>
</dbReference>
<proteinExistence type="predicted"/>
<dbReference type="EMBL" id="JAURUE010000001">
    <property type="protein sequence ID" value="MDP9612946.1"/>
    <property type="molecule type" value="Genomic_DNA"/>
</dbReference>
<dbReference type="Gene3D" id="1.10.1200.10">
    <property type="entry name" value="ACP-like"/>
    <property type="match status" value="1"/>
</dbReference>
<dbReference type="InterPro" id="IPR000873">
    <property type="entry name" value="AMP-dep_synth/lig_dom"/>
</dbReference>
<dbReference type="Gene3D" id="3.40.50.980">
    <property type="match status" value="2"/>
</dbReference>
<dbReference type="PANTHER" id="PTHR45527">
    <property type="entry name" value="NONRIBOSOMAL PEPTIDE SYNTHETASE"/>
    <property type="match status" value="1"/>
</dbReference>
<evidence type="ECO:0000313" key="7">
    <source>
        <dbReference type="Proteomes" id="UP001234880"/>
    </source>
</evidence>
<dbReference type="SUPFAM" id="SSF52777">
    <property type="entry name" value="CoA-dependent acyltransferases"/>
    <property type="match status" value="3"/>
</dbReference>
<keyword evidence="2" id="KW-0596">Phosphopantetheine</keyword>
<feature type="region of interest" description="Disordered" evidence="4">
    <location>
        <begin position="1222"/>
        <end position="1310"/>
    </location>
</feature>
<dbReference type="PROSITE" id="PS50075">
    <property type="entry name" value="CARRIER"/>
    <property type="match status" value="1"/>
</dbReference>
<dbReference type="InterPro" id="IPR020806">
    <property type="entry name" value="PKS_PP-bd"/>
</dbReference>
<keyword evidence="7" id="KW-1185">Reference proteome</keyword>
<dbReference type="Pfam" id="PF00501">
    <property type="entry name" value="AMP-binding"/>
    <property type="match status" value="1"/>
</dbReference>
<evidence type="ECO:0000259" key="5">
    <source>
        <dbReference type="PROSITE" id="PS50075"/>
    </source>
</evidence>
<keyword evidence="3" id="KW-0597">Phosphoprotein</keyword>
<feature type="compositionally biased region" description="Polar residues" evidence="4">
    <location>
        <begin position="1225"/>
        <end position="1239"/>
    </location>
</feature>
<dbReference type="InterPro" id="IPR025110">
    <property type="entry name" value="AMP-bd_C"/>
</dbReference>
<dbReference type="CDD" id="cd19531">
    <property type="entry name" value="LCL_NRPS-like"/>
    <property type="match status" value="1"/>
</dbReference>
<dbReference type="InterPro" id="IPR045851">
    <property type="entry name" value="AMP-bd_C_sf"/>
</dbReference>
<dbReference type="InterPro" id="IPR036736">
    <property type="entry name" value="ACP-like_sf"/>
</dbReference>
<comment type="cofactor">
    <cofactor evidence="1">
        <name>pantetheine 4'-phosphate</name>
        <dbReference type="ChEBI" id="CHEBI:47942"/>
    </cofactor>
</comment>
<dbReference type="Gene3D" id="3.30.300.30">
    <property type="match status" value="1"/>
</dbReference>
<dbReference type="SUPFAM" id="SSF56801">
    <property type="entry name" value="Acetyl-CoA synthetase-like"/>
    <property type="match status" value="1"/>
</dbReference>
<dbReference type="Proteomes" id="UP001234880">
    <property type="component" value="Unassembled WGS sequence"/>
</dbReference>
<dbReference type="Gene3D" id="3.30.559.30">
    <property type="entry name" value="Nonribosomal peptide synthetase, condensation domain"/>
    <property type="match status" value="1"/>
</dbReference>
<dbReference type="CDD" id="cd05930">
    <property type="entry name" value="A_NRPS"/>
    <property type="match status" value="1"/>
</dbReference>
<sequence>MDRLQPNSSLYNIPLAFRICGALDIPVLRASLLEIVRRHDVLRTRFPDEEGVPGQVVEPHADVPLPVHDLSGFPESEREAESERRLQTEADAPFSLADGPLLRASLLRLADQEHVLLLVFHHIVFDGGSRAVLVTELEALYAAGLRREKADLPELRLRYAEYAAWEREQDRGEALDYWRRTFKDVPPRLQLPMEHNRPAVETYTGALERFTVDAEVSRRLSTLSQSEGTTPFVTLLTTFQILLSRYTGQLDIAVAVPVLGRSRPDLDPLIGCFVNTLPVRVDLSGNPTFREALERVGDQTLDAFDHMDTQFDEIVRAVQPERDPSYTPLVQVSFGMLGDGMTDCLRLPGLAVEELVPRRTTAKFDLSLDILHTEDGLTGEVEYNVGLFDRPTIRRTIGHLLRLLEAVAADPDQRMSELPLLSAEEWQRTVVDWNHTDVEVPGPKLMHRLFEEQARRTPEATALVHGDERISYAELECRANQLAHLLRERGIGPETSVGVCMPRSVHTVVTLLGILKVGGVYAPMDPEYPADRLTFMLEDSRVKLLVTDSWTLSVLPDCGVERLLLDQERDRIASLPTTAPESGAVPGNLACMFYTSGSSGRPKCGMLTHANYVNYYRFWERTYLRGTPMKVHMQMTSFAFDIFIADTTRALFSGATLVIVPREVVMSPADLYALMVAEKVNSAEFITPILAALVDYVEETGQTLKFMDLLCAGSDIWYARDFLRTKRLCKPSTRVIAAYGTSETSNDNSTFEHTEGFGELEGIVPIGRPVANTRLYVLDEQMRPVPVGVPGELYIGGLSLGRGYHRRPGLTAERFVPDPLSGEAGSRLYRTGDLARCRPDGTLEILGRMDNQVKIRGFRVELGEIETALRAHAAVDHAVVIAHASASGEKRLVAYLTFHPEAADQADPADLVADVRGQLEADLPAYMVPSAFVRLDEMPLSANGKLDRRALPAPTEEQLSGDAPYVAPRTPVEEILAGIWSTVLGRTKVGVHDDFFALGGSSLLMTQVVSRIRAVWAVDIPVRALYRFPTVASLAGHVVSLGRDVGAARKPLTRVTGEGQELFETSYAQQQLWFHEQLDPTSPAYNVPTALRLRGPLDRAALQDALQAVVDRHATLRTVFLVGEGRLRQSVLPQLACPIRWVDLSGLPEDAQRAEERRHIEEDERRPFDLASGPLIRATALCCAPDEHVLLLSMHHIVTDGWSTPVLFDELSALYTARLDDVRPSSPNSQWSTPTSPRGSASGCKVRRLKHTWPTGASAWPTHRRSPRSRSTGPALSCAATQAGVSRCTCRRNSTRGSRSRAAPPVPPSS</sequence>
<dbReference type="InterPro" id="IPR006162">
    <property type="entry name" value="Ppantetheine_attach_site"/>
</dbReference>
<evidence type="ECO:0000256" key="1">
    <source>
        <dbReference type="ARBA" id="ARBA00001957"/>
    </source>
</evidence>
<dbReference type="Pfam" id="PF00668">
    <property type="entry name" value="Condensation"/>
    <property type="match status" value="2"/>
</dbReference>